<feature type="compositionally biased region" description="Polar residues" evidence="1">
    <location>
        <begin position="9"/>
        <end position="18"/>
    </location>
</feature>
<feature type="region of interest" description="Disordered" evidence="1">
    <location>
        <begin position="1"/>
        <end position="36"/>
    </location>
</feature>
<feature type="compositionally biased region" description="Low complexity" evidence="1">
    <location>
        <begin position="20"/>
        <end position="31"/>
    </location>
</feature>
<name>A0A0F4ZF97_9PEZI</name>
<dbReference type="AlphaFoldDB" id="A0A0F4ZF97"/>
<gene>
    <name evidence="2" type="ORF">TD95_004725</name>
</gene>
<sequence>MLTSPPPINSLQTANHRPSSSKSDSSTSSGSPRLPEGQCQAILVGRGAAAGHRCPCNHFTLNQNSPATVCECGHMSCYHAKDYSSFDRTQFRKLQDQLRMFDEQIKRDRNVPLVSLLERVSMLEEQVERNHDDLDQRIKDSNGRIGCVWQQVDVLEKRGKEILHTLPVHAHQIQALGSKVDSYHAELMDSDIALEERIDRLESESWTVHISLLPNRSQPFPFEKDTRAYKRCLSRGLHRYVVVADHSAEAFSRAVTNAFGELLRGRSWMPLQAKLCDVHDLQGLPMLRQLDSSLQNVPYDLNFLRTHCAVLCPGGKLDSLYIAMKEETFSWDFLRGCPVYMEGLDSCWQYDQFIDNETGTVGDLGIIAPLKKRGAAEISRVANLGSYTADSSTPSHTASVSASISASSSGVAMDVNMSRPKIQRTAPGISNVPDVPRAVETI</sequence>
<protein>
    <submittedName>
        <fullName evidence="2">Uncharacterized protein</fullName>
    </submittedName>
</protein>
<evidence type="ECO:0000313" key="2">
    <source>
        <dbReference type="EMBL" id="KKA28588.1"/>
    </source>
</evidence>
<dbReference type="Proteomes" id="UP000033483">
    <property type="component" value="Unassembled WGS sequence"/>
</dbReference>
<dbReference type="EMBL" id="LAEV01001273">
    <property type="protein sequence ID" value="KKA28588.1"/>
    <property type="molecule type" value="Genomic_DNA"/>
</dbReference>
<dbReference type="OrthoDB" id="4187949at2759"/>
<evidence type="ECO:0000313" key="3">
    <source>
        <dbReference type="Proteomes" id="UP000033483"/>
    </source>
</evidence>
<keyword evidence="3" id="KW-1185">Reference proteome</keyword>
<comment type="caution">
    <text evidence="2">The sequence shown here is derived from an EMBL/GenBank/DDBJ whole genome shotgun (WGS) entry which is preliminary data.</text>
</comment>
<evidence type="ECO:0000256" key="1">
    <source>
        <dbReference type="SAM" id="MobiDB-lite"/>
    </source>
</evidence>
<reference evidence="2 3" key="1">
    <citation type="submission" date="2015-03" db="EMBL/GenBank/DDBJ databases">
        <authorList>
            <person name="Radwan O."/>
            <person name="Al-Naeli F.A."/>
            <person name="Rendon G.A."/>
            <person name="Fields C."/>
        </authorList>
    </citation>
    <scope>NUCLEOTIDE SEQUENCE [LARGE SCALE GENOMIC DNA]</scope>
    <source>
        <strain evidence="2">CR-DP1</strain>
    </source>
</reference>
<accession>A0A0F4ZF97</accession>
<proteinExistence type="predicted"/>
<organism evidence="2 3">
    <name type="scientific">Thielaviopsis punctulata</name>
    <dbReference type="NCBI Taxonomy" id="72032"/>
    <lineage>
        <taxon>Eukaryota</taxon>
        <taxon>Fungi</taxon>
        <taxon>Dikarya</taxon>
        <taxon>Ascomycota</taxon>
        <taxon>Pezizomycotina</taxon>
        <taxon>Sordariomycetes</taxon>
        <taxon>Hypocreomycetidae</taxon>
        <taxon>Microascales</taxon>
        <taxon>Ceratocystidaceae</taxon>
        <taxon>Thielaviopsis</taxon>
    </lineage>
</organism>